<dbReference type="InterPro" id="IPR044929">
    <property type="entry name" value="DNA/RNA_non-sp_Endonuclease_sf"/>
</dbReference>
<dbReference type="InParanoid" id="A0A316YFB4"/>
<dbReference type="GO" id="GO:0004521">
    <property type="term" value="F:RNA endonuclease activity"/>
    <property type="evidence" value="ECO:0007669"/>
    <property type="project" value="TreeGrafter"/>
</dbReference>
<dbReference type="OrthoDB" id="5418055at2759"/>
<dbReference type="Pfam" id="PF01223">
    <property type="entry name" value="Endonuclease_NS"/>
    <property type="match status" value="1"/>
</dbReference>
<proteinExistence type="inferred from homology"/>
<reference evidence="14 15" key="1">
    <citation type="journal article" date="2018" name="Mol. Biol. Evol.">
        <title>Broad Genomic Sampling Reveals a Smut Pathogenic Ancestry of the Fungal Clade Ustilaginomycotina.</title>
        <authorList>
            <person name="Kijpornyongpan T."/>
            <person name="Mondo S.J."/>
            <person name="Barry K."/>
            <person name="Sandor L."/>
            <person name="Lee J."/>
            <person name="Lipzen A."/>
            <person name="Pangilinan J."/>
            <person name="LaButti K."/>
            <person name="Hainaut M."/>
            <person name="Henrissat B."/>
            <person name="Grigoriev I.V."/>
            <person name="Spatafora J.W."/>
            <person name="Aime M.C."/>
        </authorList>
    </citation>
    <scope>NUCLEOTIDE SEQUENCE [LARGE SCALE GENOMIC DNA]</scope>
    <source>
        <strain evidence="14 15">MCA 4198</strain>
    </source>
</reference>
<dbReference type="GO" id="GO:0046872">
    <property type="term" value="F:metal ion binding"/>
    <property type="evidence" value="ECO:0007669"/>
    <property type="project" value="UniProtKB-KW"/>
</dbReference>
<evidence type="ECO:0000313" key="15">
    <source>
        <dbReference type="Proteomes" id="UP000245768"/>
    </source>
</evidence>
<dbReference type="InterPro" id="IPR044925">
    <property type="entry name" value="His-Me_finger_sf"/>
</dbReference>
<accession>A0A316YFB4</accession>
<organism evidence="14 15">
    <name type="scientific">Acaromyces ingoldii</name>
    <dbReference type="NCBI Taxonomy" id="215250"/>
    <lineage>
        <taxon>Eukaryota</taxon>
        <taxon>Fungi</taxon>
        <taxon>Dikarya</taxon>
        <taxon>Basidiomycota</taxon>
        <taxon>Ustilaginomycotina</taxon>
        <taxon>Exobasidiomycetes</taxon>
        <taxon>Exobasidiales</taxon>
        <taxon>Cryptobasidiaceae</taxon>
        <taxon>Acaromyces</taxon>
    </lineage>
</organism>
<feature type="region of interest" description="Disordered" evidence="11">
    <location>
        <begin position="110"/>
        <end position="129"/>
    </location>
</feature>
<feature type="binding site" evidence="9">
    <location>
        <position position="191"/>
    </location>
    <ligand>
        <name>Mg(2+)</name>
        <dbReference type="ChEBI" id="CHEBI:18420"/>
        <note>catalytic</note>
    </ligand>
</feature>
<evidence type="ECO:0000256" key="8">
    <source>
        <dbReference type="PIRSR" id="PIRSR640255-1"/>
    </source>
</evidence>
<dbReference type="STRING" id="215250.A0A316YFB4"/>
<dbReference type="InterPro" id="IPR040255">
    <property type="entry name" value="Non-specific_endonuclease"/>
</dbReference>
<evidence type="ECO:0000256" key="6">
    <source>
        <dbReference type="ARBA" id="ARBA00022801"/>
    </source>
</evidence>
<keyword evidence="5 10" id="KW-0255">Endonuclease</keyword>
<sequence>MSVPLSSAFFAGGVLVGATGAFLLRPSPSPAPTQPSSPPPPPPGAPQTLAGHSLIDASSLTLTDAAGQPVVRAGSVGPIVDLLRNTAYISAYDRRLRHPAWTAEHLTAASFAPPASGGGDGGSGGVDRRYSVFKEDPRIPELFRARLADYFRSGYDRGHMVPAADAKTSQTAMDETFFLSNIAPQVGEGFNRDYWAHLEDFTRRLAKASADGRAPRWKNVYVFTVPLYLPRSYLEPAPTATGGGSSSAVDERRERFRVSYEVIGSPPSISVPTHFAKVIYALPASSSSSLLSRGGGGVLGAFVLPNARIPNEVPLRQFLVPVESVERAAGLTLFSDDVKRGARPLCDSVDCSIVVREFNDIRKKTLSAPPPTP</sequence>
<gene>
    <name evidence="14" type="ORF">FA10DRAFT_215567</name>
</gene>
<keyword evidence="3 10" id="KW-0540">Nuclease</keyword>
<dbReference type="GO" id="GO:0005743">
    <property type="term" value="C:mitochondrial inner membrane"/>
    <property type="evidence" value="ECO:0007669"/>
    <property type="project" value="TreeGrafter"/>
</dbReference>
<evidence type="ECO:0000256" key="7">
    <source>
        <dbReference type="ARBA" id="ARBA00022842"/>
    </source>
</evidence>
<dbReference type="AlphaFoldDB" id="A0A316YFB4"/>
<keyword evidence="6 10" id="KW-0378">Hydrolase</keyword>
<keyword evidence="7" id="KW-0460">Magnesium</keyword>
<feature type="non-terminal residue" evidence="14">
    <location>
        <position position="373"/>
    </location>
</feature>
<dbReference type="Proteomes" id="UP000245768">
    <property type="component" value="Unassembled WGS sequence"/>
</dbReference>
<dbReference type="RefSeq" id="XP_025375097.1">
    <property type="nucleotide sequence ID" value="XM_025518490.1"/>
</dbReference>
<dbReference type="SMART" id="SM00477">
    <property type="entry name" value="NUC"/>
    <property type="match status" value="1"/>
</dbReference>
<comment type="similarity">
    <text evidence="2 10">Belongs to the DNA/RNA non-specific endonuclease family.</text>
</comment>
<name>A0A316YFB4_9BASI</name>
<dbReference type="GO" id="GO:0005634">
    <property type="term" value="C:nucleus"/>
    <property type="evidence" value="ECO:0007669"/>
    <property type="project" value="TreeGrafter"/>
</dbReference>
<dbReference type="EMBL" id="KZ819639">
    <property type="protein sequence ID" value="PWN87899.1"/>
    <property type="molecule type" value="Genomic_DNA"/>
</dbReference>
<keyword evidence="15" id="KW-1185">Reference proteome</keyword>
<feature type="compositionally biased region" description="Gly residues" evidence="11">
    <location>
        <begin position="116"/>
        <end position="125"/>
    </location>
</feature>
<protein>
    <recommendedName>
        <fullName evidence="10">Endonuclease</fullName>
        <ecNumber evidence="10">3.1.30.-</ecNumber>
    </recommendedName>
</protein>
<dbReference type="InterPro" id="IPR020821">
    <property type="entry name" value="ENPP1-3/EXOG-like_nuc-like"/>
</dbReference>
<feature type="domain" description="ENPP1-3/EXOG-like endonuclease/phosphodiesterase" evidence="12">
    <location>
        <begin position="85"/>
        <end position="340"/>
    </location>
</feature>
<evidence type="ECO:0000256" key="1">
    <source>
        <dbReference type="ARBA" id="ARBA00001946"/>
    </source>
</evidence>
<evidence type="ECO:0000256" key="4">
    <source>
        <dbReference type="ARBA" id="ARBA00022723"/>
    </source>
</evidence>
<evidence type="ECO:0000313" key="14">
    <source>
        <dbReference type="EMBL" id="PWN87899.1"/>
    </source>
</evidence>
<dbReference type="PANTHER" id="PTHR13966">
    <property type="entry name" value="ENDONUCLEASE RELATED"/>
    <property type="match status" value="1"/>
</dbReference>
<dbReference type="EC" id="3.1.30.-" evidence="10"/>
<evidence type="ECO:0000256" key="3">
    <source>
        <dbReference type="ARBA" id="ARBA00022722"/>
    </source>
</evidence>
<keyword evidence="4 9" id="KW-0479">Metal-binding</keyword>
<feature type="region of interest" description="Disordered" evidence="11">
    <location>
        <begin position="25"/>
        <end position="49"/>
    </location>
</feature>
<evidence type="ECO:0000256" key="5">
    <source>
        <dbReference type="ARBA" id="ARBA00022759"/>
    </source>
</evidence>
<evidence type="ECO:0000256" key="10">
    <source>
        <dbReference type="RuleBase" id="RU366055"/>
    </source>
</evidence>
<dbReference type="PANTHER" id="PTHR13966:SF5">
    <property type="entry name" value="ENDONUCLEASE G, MITOCHONDRIAL"/>
    <property type="match status" value="1"/>
</dbReference>
<feature type="domain" description="DNA/RNA non-specific endonuclease/pyrophosphatase/phosphodiesterase" evidence="13">
    <location>
        <begin position="84"/>
        <end position="340"/>
    </location>
</feature>
<dbReference type="GO" id="GO:0000014">
    <property type="term" value="F:single-stranded DNA endodeoxyribonuclease activity"/>
    <property type="evidence" value="ECO:0007669"/>
    <property type="project" value="TreeGrafter"/>
</dbReference>
<dbReference type="FunCoup" id="A0A316YFB4">
    <property type="interactions" value="131"/>
</dbReference>
<evidence type="ECO:0000259" key="13">
    <source>
        <dbReference type="SMART" id="SM00892"/>
    </source>
</evidence>
<evidence type="ECO:0000256" key="9">
    <source>
        <dbReference type="PIRSR" id="PIRSR640255-2"/>
    </source>
</evidence>
<dbReference type="CDD" id="cd00091">
    <property type="entry name" value="NUC"/>
    <property type="match status" value="1"/>
</dbReference>
<dbReference type="SUPFAM" id="SSF54060">
    <property type="entry name" value="His-Me finger endonucleases"/>
    <property type="match status" value="1"/>
</dbReference>
<evidence type="ECO:0000256" key="2">
    <source>
        <dbReference type="ARBA" id="ARBA00010052"/>
    </source>
</evidence>
<dbReference type="InterPro" id="IPR018524">
    <property type="entry name" value="DNA/RNA_endonuclease_AS"/>
</dbReference>
<evidence type="ECO:0000256" key="11">
    <source>
        <dbReference type="SAM" id="MobiDB-lite"/>
    </source>
</evidence>
<dbReference type="Gene3D" id="3.40.570.10">
    <property type="entry name" value="Extracellular Endonuclease, subunit A"/>
    <property type="match status" value="1"/>
</dbReference>
<dbReference type="GO" id="GO:0006309">
    <property type="term" value="P:apoptotic DNA fragmentation"/>
    <property type="evidence" value="ECO:0007669"/>
    <property type="project" value="TreeGrafter"/>
</dbReference>
<dbReference type="GeneID" id="37040406"/>
<dbReference type="InterPro" id="IPR001604">
    <property type="entry name" value="Endo_G_ENPP1-like_dom"/>
</dbReference>
<evidence type="ECO:0000259" key="12">
    <source>
        <dbReference type="SMART" id="SM00477"/>
    </source>
</evidence>
<dbReference type="PROSITE" id="PS01070">
    <property type="entry name" value="NUCLEASE_NON_SPEC"/>
    <property type="match status" value="1"/>
</dbReference>
<feature type="compositionally biased region" description="Pro residues" evidence="11">
    <location>
        <begin position="27"/>
        <end position="45"/>
    </location>
</feature>
<dbReference type="GO" id="GO:0003676">
    <property type="term" value="F:nucleic acid binding"/>
    <property type="evidence" value="ECO:0007669"/>
    <property type="project" value="InterPro"/>
</dbReference>
<feature type="active site" description="Proton acceptor" evidence="8">
    <location>
        <position position="159"/>
    </location>
</feature>
<comment type="cofactor">
    <cofactor evidence="1 10">
        <name>Mg(2+)</name>
        <dbReference type="ChEBI" id="CHEBI:18420"/>
    </cofactor>
</comment>
<dbReference type="SMART" id="SM00892">
    <property type="entry name" value="Endonuclease_NS"/>
    <property type="match status" value="1"/>
</dbReference>